<dbReference type="InterPro" id="IPR002347">
    <property type="entry name" value="SDR_fam"/>
</dbReference>
<keyword evidence="3" id="KW-0732">Signal</keyword>
<evidence type="ECO:0000256" key="3">
    <source>
        <dbReference type="SAM" id="SignalP"/>
    </source>
</evidence>
<organism evidence="4 5">
    <name type="scientific">Galendromus occidentalis</name>
    <name type="common">western predatory mite</name>
    <dbReference type="NCBI Taxonomy" id="34638"/>
    <lineage>
        <taxon>Eukaryota</taxon>
        <taxon>Metazoa</taxon>
        <taxon>Ecdysozoa</taxon>
        <taxon>Arthropoda</taxon>
        <taxon>Chelicerata</taxon>
        <taxon>Arachnida</taxon>
        <taxon>Acari</taxon>
        <taxon>Parasitiformes</taxon>
        <taxon>Mesostigmata</taxon>
        <taxon>Gamasina</taxon>
        <taxon>Phytoseioidea</taxon>
        <taxon>Phytoseiidae</taxon>
        <taxon>Typhlodrominae</taxon>
        <taxon>Galendromus</taxon>
    </lineage>
</organism>
<dbReference type="PRINTS" id="PR00080">
    <property type="entry name" value="SDRFAMILY"/>
</dbReference>
<feature type="signal peptide" evidence="3">
    <location>
        <begin position="1"/>
        <end position="23"/>
    </location>
</feature>
<dbReference type="PANTHER" id="PTHR43157">
    <property type="entry name" value="PHOSPHATIDYLINOSITOL-GLYCAN BIOSYNTHESIS CLASS F PROTEIN-RELATED"/>
    <property type="match status" value="1"/>
</dbReference>
<dbReference type="GeneID" id="100899522"/>
<dbReference type="RefSeq" id="XP_003748476.1">
    <property type="nucleotide sequence ID" value="XM_003748428.2"/>
</dbReference>
<dbReference type="CDD" id="cd05327">
    <property type="entry name" value="retinol-DH_like_SDR_c_like"/>
    <property type="match status" value="1"/>
</dbReference>
<dbReference type="Pfam" id="PF00106">
    <property type="entry name" value="adh_short"/>
    <property type="match status" value="2"/>
</dbReference>
<reference evidence="5" key="1">
    <citation type="submission" date="2025-08" db="UniProtKB">
        <authorList>
            <consortium name="RefSeq"/>
        </authorList>
    </citation>
    <scope>IDENTIFICATION</scope>
</reference>
<sequence>MWIIYVLLVLLASLWLYARLTCGRCVCPRDRVSGKTVVITGGNAGIGRCVSTELVRGGANLIIGCRNTAKAESLKLECAEKGFKGKIQVLHLDLQSFASVRKFAQEVIGISPSIDVLINNAALGVPEEIVKSEDNFEVTFQTNYLSPVLLTHLLLPIIKRDGGRIVNVSSIQHLMGSEVRLAKNKTCPRRIMCFGSFVYGDTKLAMNYWTRTLAQRLAGTGITVNCCHPGFVLTDIFSHSYGNIAHFSLRLLANIYAKTPEEGAQTIVHLVLSRNASIISGKYWSDCAEVRFPRRPLKKSTAAILWRNTMEQCGIEEDDRQREEMSGSR</sequence>
<protein>
    <submittedName>
        <fullName evidence="5">Retinol dehydrogenase 12</fullName>
    </submittedName>
</protein>
<dbReference type="Gene3D" id="3.40.50.720">
    <property type="entry name" value="NAD(P)-binding Rossmann-like Domain"/>
    <property type="match status" value="1"/>
</dbReference>
<dbReference type="AlphaFoldDB" id="A0AAJ6W069"/>
<dbReference type="PRINTS" id="PR00081">
    <property type="entry name" value="GDHRDH"/>
</dbReference>
<evidence type="ECO:0000256" key="2">
    <source>
        <dbReference type="RuleBase" id="RU000363"/>
    </source>
</evidence>
<gene>
    <name evidence="5" type="primary">LOC100899522</name>
</gene>
<dbReference type="KEGG" id="goe:100899522"/>
<keyword evidence="4" id="KW-1185">Reference proteome</keyword>
<evidence type="ECO:0000256" key="1">
    <source>
        <dbReference type="ARBA" id="ARBA00023002"/>
    </source>
</evidence>
<comment type="similarity">
    <text evidence="2">Belongs to the short-chain dehydrogenases/reductases (SDR) family.</text>
</comment>
<dbReference type="PANTHER" id="PTHR43157:SF31">
    <property type="entry name" value="PHOSPHATIDYLINOSITOL-GLYCAN BIOSYNTHESIS CLASS F PROTEIN"/>
    <property type="match status" value="1"/>
</dbReference>
<dbReference type="GO" id="GO:0016491">
    <property type="term" value="F:oxidoreductase activity"/>
    <property type="evidence" value="ECO:0007669"/>
    <property type="project" value="UniProtKB-KW"/>
</dbReference>
<feature type="chain" id="PRO_5042482486" evidence="3">
    <location>
        <begin position="24"/>
        <end position="329"/>
    </location>
</feature>
<dbReference type="InterPro" id="IPR036291">
    <property type="entry name" value="NAD(P)-bd_dom_sf"/>
</dbReference>
<proteinExistence type="inferred from homology"/>
<accession>A0AAJ6W069</accession>
<keyword evidence="1" id="KW-0560">Oxidoreductase</keyword>
<name>A0AAJ6W069_9ACAR</name>
<dbReference type="SUPFAM" id="SSF51735">
    <property type="entry name" value="NAD(P)-binding Rossmann-fold domains"/>
    <property type="match status" value="1"/>
</dbReference>
<evidence type="ECO:0000313" key="4">
    <source>
        <dbReference type="Proteomes" id="UP000694867"/>
    </source>
</evidence>
<evidence type="ECO:0000313" key="5">
    <source>
        <dbReference type="RefSeq" id="XP_003748476.1"/>
    </source>
</evidence>
<dbReference type="Proteomes" id="UP000694867">
    <property type="component" value="Unplaced"/>
</dbReference>